<sequence>MPAPDAAARHTGAGVARRQAHHERMRDERAREVAAGDAELPPEDDAVEMASAAHVLDSVAEVGPNYTLLRSKETKAKRRKRQREDARVALDGHTVLPTGSRLEIFCDSERWYPATVMAREEDEDGRIVHEVEYDGYLDRRWWHMLDDERRRGDADAAEEEGAGEAGAAGSSSGAVDEMECEPPSSPPAREQPVLRGTARQRYGSGAVLSDDPREWLNDEQLGRLAICAGDQRCAERPVTTAYPLDGQSFQTGEVFATTRSKEALSSTDRSRLFHFCLGMHWRDLRASDRASGQLREAADAACGTRGWSVVILRLKLQDDAFQCGVWASWFRQRFHAWVARGDFQEPLNDFLLRGTPLRDLSGLRGSELRDVSRANGVFIAEERLRLRGLLQAYAETGTNPFGDAGAFLHDFADDGEASRSGDGEAREAAILQLLLDAGSAENPIGGPEGL</sequence>
<name>A0A0D3KFU5_EMIH1</name>
<feature type="region of interest" description="Disordered" evidence="1">
    <location>
        <begin position="152"/>
        <end position="196"/>
    </location>
</feature>
<dbReference type="EnsemblProtists" id="EOD34630">
    <property type="protein sequence ID" value="EOD34630"/>
    <property type="gene ID" value="EMIHUDRAFT_111169"/>
</dbReference>
<dbReference type="HOGENOM" id="CLU_608957_0_0_1"/>
<dbReference type="Proteomes" id="UP000013827">
    <property type="component" value="Unassembled WGS sequence"/>
</dbReference>
<protein>
    <recommendedName>
        <fullName evidence="4">Tudor domain-containing protein</fullName>
    </recommendedName>
</protein>
<evidence type="ECO:0000313" key="3">
    <source>
        <dbReference type="Proteomes" id="UP000013827"/>
    </source>
</evidence>
<evidence type="ECO:0000256" key="1">
    <source>
        <dbReference type="SAM" id="MobiDB-lite"/>
    </source>
</evidence>
<evidence type="ECO:0000313" key="2">
    <source>
        <dbReference type="EnsemblProtists" id="EOD34630"/>
    </source>
</evidence>
<dbReference type="GeneID" id="17279900"/>
<keyword evidence="3" id="KW-1185">Reference proteome</keyword>
<organism evidence="2 3">
    <name type="scientific">Emiliania huxleyi (strain CCMP1516)</name>
    <dbReference type="NCBI Taxonomy" id="280463"/>
    <lineage>
        <taxon>Eukaryota</taxon>
        <taxon>Haptista</taxon>
        <taxon>Haptophyta</taxon>
        <taxon>Prymnesiophyceae</taxon>
        <taxon>Isochrysidales</taxon>
        <taxon>Noelaerhabdaceae</taxon>
        <taxon>Emiliania</taxon>
    </lineage>
</organism>
<feature type="compositionally biased region" description="Low complexity" evidence="1">
    <location>
        <begin position="165"/>
        <end position="175"/>
    </location>
</feature>
<dbReference type="RefSeq" id="XP_005787059.1">
    <property type="nucleotide sequence ID" value="XM_005787002.1"/>
</dbReference>
<accession>A0A0D3KFU5</accession>
<reference evidence="2" key="2">
    <citation type="submission" date="2024-10" db="UniProtKB">
        <authorList>
            <consortium name="EnsemblProtists"/>
        </authorList>
    </citation>
    <scope>IDENTIFICATION</scope>
</reference>
<dbReference type="AlphaFoldDB" id="A0A0D3KFU5"/>
<dbReference type="KEGG" id="ehx:EMIHUDRAFT_111169"/>
<feature type="compositionally biased region" description="Basic and acidic residues" evidence="1">
    <location>
        <begin position="22"/>
        <end position="34"/>
    </location>
</feature>
<dbReference type="PaxDb" id="2903-EOD34630"/>
<reference evidence="3" key="1">
    <citation type="journal article" date="2013" name="Nature">
        <title>Pan genome of the phytoplankton Emiliania underpins its global distribution.</title>
        <authorList>
            <person name="Read B.A."/>
            <person name="Kegel J."/>
            <person name="Klute M.J."/>
            <person name="Kuo A."/>
            <person name="Lefebvre S.C."/>
            <person name="Maumus F."/>
            <person name="Mayer C."/>
            <person name="Miller J."/>
            <person name="Monier A."/>
            <person name="Salamov A."/>
            <person name="Young J."/>
            <person name="Aguilar M."/>
            <person name="Claverie J.M."/>
            <person name="Frickenhaus S."/>
            <person name="Gonzalez K."/>
            <person name="Herman E.K."/>
            <person name="Lin Y.C."/>
            <person name="Napier J."/>
            <person name="Ogata H."/>
            <person name="Sarno A.F."/>
            <person name="Shmutz J."/>
            <person name="Schroeder D."/>
            <person name="de Vargas C."/>
            <person name="Verret F."/>
            <person name="von Dassow P."/>
            <person name="Valentin K."/>
            <person name="Van de Peer Y."/>
            <person name="Wheeler G."/>
            <person name="Dacks J.B."/>
            <person name="Delwiche C.F."/>
            <person name="Dyhrman S.T."/>
            <person name="Glockner G."/>
            <person name="John U."/>
            <person name="Richards T."/>
            <person name="Worden A.Z."/>
            <person name="Zhang X."/>
            <person name="Grigoriev I.V."/>
            <person name="Allen A.E."/>
            <person name="Bidle K."/>
            <person name="Borodovsky M."/>
            <person name="Bowler C."/>
            <person name="Brownlee C."/>
            <person name="Cock J.M."/>
            <person name="Elias M."/>
            <person name="Gladyshev V.N."/>
            <person name="Groth M."/>
            <person name="Guda C."/>
            <person name="Hadaegh A."/>
            <person name="Iglesias-Rodriguez M.D."/>
            <person name="Jenkins J."/>
            <person name="Jones B.M."/>
            <person name="Lawson T."/>
            <person name="Leese F."/>
            <person name="Lindquist E."/>
            <person name="Lobanov A."/>
            <person name="Lomsadze A."/>
            <person name="Malik S.B."/>
            <person name="Marsh M.E."/>
            <person name="Mackinder L."/>
            <person name="Mock T."/>
            <person name="Mueller-Roeber B."/>
            <person name="Pagarete A."/>
            <person name="Parker M."/>
            <person name="Probert I."/>
            <person name="Quesneville H."/>
            <person name="Raines C."/>
            <person name="Rensing S.A."/>
            <person name="Riano-Pachon D.M."/>
            <person name="Richier S."/>
            <person name="Rokitta S."/>
            <person name="Shiraiwa Y."/>
            <person name="Soanes D.M."/>
            <person name="van der Giezen M."/>
            <person name="Wahlund T.M."/>
            <person name="Williams B."/>
            <person name="Wilson W."/>
            <person name="Wolfe G."/>
            <person name="Wurch L.L."/>
        </authorList>
    </citation>
    <scope>NUCLEOTIDE SEQUENCE</scope>
</reference>
<evidence type="ECO:0008006" key="4">
    <source>
        <dbReference type="Google" id="ProtNLM"/>
    </source>
</evidence>
<feature type="region of interest" description="Disordered" evidence="1">
    <location>
        <begin position="1"/>
        <end position="43"/>
    </location>
</feature>
<proteinExistence type="predicted"/>